<comment type="caution">
    <text evidence="2">The sequence shown here is derived from an EMBL/GenBank/DDBJ whole genome shotgun (WGS) entry which is preliminary data.</text>
</comment>
<dbReference type="EMBL" id="JACLAW010000001">
    <property type="protein sequence ID" value="MBC2663905.1"/>
    <property type="molecule type" value="Genomic_DNA"/>
</dbReference>
<sequence length="70" mass="7467">MADAPDPAKKRFIALTLIRWTGVGLVLLGLLINAGKIALPGIVGVVLVVVGLFDAFVMPVILARKWKSKD</sequence>
<proteinExistence type="predicted"/>
<protein>
    <submittedName>
        <fullName evidence="2">Uncharacterized protein</fullName>
    </submittedName>
</protein>
<reference evidence="2 3" key="1">
    <citation type="submission" date="2020-08" db="EMBL/GenBank/DDBJ databases">
        <title>The genome sequence of type strain Novosphingobium flavum NBRC 111647.</title>
        <authorList>
            <person name="Liu Y."/>
        </authorList>
    </citation>
    <scope>NUCLEOTIDE SEQUENCE [LARGE SCALE GENOMIC DNA]</scope>
    <source>
        <strain evidence="2 3">NBRC 111647</strain>
    </source>
</reference>
<dbReference type="AlphaFoldDB" id="A0A7X1FN76"/>
<evidence type="ECO:0000313" key="2">
    <source>
        <dbReference type="EMBL" id="MBC2663905.1"/>
    </source>
</evidence>
<evidence type="ECO:0000313" key="3">
    <source>
        <dbReference type="Proteomes" id="UP000566813"/>
    </source>
</evidence>
<feature type="transmembrane region" description="Helical" evidence="1">
    <location>
        <begin position="38"/>
        <end position="62"/>
    </location>
</feature>
<keyword evidence="3" id="KW-1185">Reference proteome</keyword>
<dbReference type="RefSeq" id="WP_185662173.1">
    <property type="nucleotide sequence ID" value="NZ_JACLAW010000001.1"/>
</dbReference>
<keyword evidence="1" id="KW-1133">Transmembrane helix</keyword>
<name>A0A7X1FN76_9SPHN</name>
<keyword evidence="1" id="KW-0472">Membrane</keyword>
<feature type="transmembrane region" description="Helical" evidence="1">
    <location>
        <begin position="12"/>
        <end position="32"/>
    </location>
</feature>
<accession>A0A7X1FN76</accession>
<keyword evidence="1" id="KW-0812">Transmembrane</keyword>
<gene>
    <name evidence="2" type="ORF">H7F51_00075</name>
</gene>
<dbReference type="Proteomes" id="UP000566813">
    <property type="component" value="Unassembled WGS sequence"/>
</dbReference>
<organism evidence="2 3">
    <name type="scientific">Novosphingobium flavum</name>
    <dbReference type="NCBI Taxonomy" id="1778672"/>
    <lineage>
        <taxon>Bacteria</taxon>
        <taxon>Pseudomonadati</taxon>
        <taxon>Pseudomonadota</taxon>
        <taxon>Alphaproteobacteria</taxon>
        <taxon>Sphingomonadales</taxon>
        <taxon>Sphingomonadaceae</taxon>
        <taxon>Novosphingobium</taxon>
    </lineage>
</organism>
<evidence type="ECO:0000256" key="1">
    <source>
        <dbReference type="SAM" id="Phobius"/>
    </source>
</evidence>